<comment type="caution">
    <text evidence="7">The sequence shown here is derived from an EMBL/GenBank/DDBJ whole genome shotgun (WGS) entry which is preliminary data.</text>
</comment>
<dbReference type="Proteomes" id="UP000669133">
    <property type="component" value="Unassembled WGS sequence"/>
</dbReference>
<feature type="transmembrane region" description="Helical" evidence="5">
    <location>
        <begin position="88"/>
        <end position="106"/>
    </location>
</feature>
<dbReference type="PANTHER" id="PTHR23291">
    <property type="entry name" value="BAX INHIBITOR-RELATED"/>
    <property type="match status" value="1"/>
</dbReference>
<dbReference type="Pfam" id="PF01027">
    <property type="entry name" value="Bax1-I"/>
    <property type="match status" value="1"/>
</dbReference>
<evidence type="ECO:0000313" key="7">
    <source>
        <dbReference type="EMBL" id="KAG5420537.1"/>
    </source>
</evidence>
<keyword evidence="8" id="KW-1185">Reference proteome</keyword>
<feature type="transmembrane region" description="Helical" evidence="5">
    <location>
        <begin position="199"/>
        <end position="217"/>
    </location>
</feature>
<dbReference type="GeneID" id="93651047"/>
<organism evidence="7 8">
    <name type="scientific">Candida metapsilosis</name>
    <dbReference type="NCBI Taxonomy" id="273372"/>
    <lineage>
        <taxon>Eukaryota</taxon>
        <taxon>Fungi</taxon>
        <taxon>Dikarya</taxon>
        <taxon>Ascomycota</taxon>
        <taxon>Saccharomycotina</taxon>
        <taxon>Pichiomycetes</taxon>
        <taxon>Debaryomycetaceae</taxon>
        <taxon>Candida/Lodderomyces clade</taxon>
        <taxon>Candida</taxon>
    </lineage>
</organism>
<comment type="similarity">
    <text evidence="5">Belongs to the BI1 family.</text>
</comment>
<dbReference type="RefSeq" id="XP_067549653.1">
    <property type="nucleotide sequence ID" value="XM_067691271.1"/>
</dbReference>
<keyword evidence="2 5" id="KW-0812">Transmembrane</keyword>
<feature type="transmembrane region" description="Helical" evidence="5">
    <location>
        <begin position="172"/>
        <end position="193"/>
    </location>
</feature>
<dbReference type="AlphaFoldDB" id="A0A8H7ZEL5"/>
<sequence length="256" mass="28931">MSYTAIPDQPPNYPPEGAEQTEERQFGDNVPDDFKYSVDVASCELPVRQLFIRKVYSLLTIQLMASVLVGYIVRSSEPILTWTVNHPWILFVNLFASIGFMVAAFFKARSYPVNLVLLGGFTIFESFTLGIACAFVESTIIIEAILLTLVIFIGLTLFAFQTKYDFISWQGTLGMILWGLIGWGFIMIFFPGSKGVENVYSLLGAIVFSVYIIIDTQKVMKTCHLDDEVIATIQLYLDVVNLFLFILRLLNNNREN</sequence>
<evidence type="ECO:0000256" key="5">
    <source>
        <dbReference type="RuleBase" id="RU004379"/>
    </source>
</evidence>
<keyword evidence="3 5" id="KW-1133">Transmembrane helix</keyword>
<evidence type="ECO:0000256" key="3">
    <source>
        <dbReference type="ARBA" id="ARBA00022989"/>
    </source>
</evidence>
<dbReference type="InterPro" id="IPR006214">
    <property type="entry name" value="Bax_inhibitor_1-related"/>
</dbReference>
<reference evidence="7 8" key="1">
    <citation type="submission" date="2020-12" db="EMBL/GenBank/DDBJ databases">
        <title>Effect of drift, selection, and recombination on the evolution of hybrid genomes in Candida yeast pathogens.</title>
        <authorList>
            <person name="Mixao V."/>
            <person name="Ksiezopolska E."/>
            <person name="Saus E."/>
            <person name="Boekhout T."/>
            <person name="Gacser A."/>
            <person name="Gabaldon T."/>
        </authorList>
    </citation>
    <scope>NUCLEOTIDE SEQUENCE [LARGE SCALE GENOMIC DNA]</scope>
    <source>
        <strain evidence="7 8">BP57</strain>
    </source>
</reference>
<proteinExistence type="inferred from homology"/>
<feature type="transmembrane region" description="Helical" evidence="5">
    <location>
        <begin position="113"/>
        <end position="134"/>
    </location>
</feature>
<name>A0A8H7ZEL5_9ASCO</name>
<feature type="transmembrane region" description="Helical" evidence="5">
    <location>
        <begin position="140"/>
        <end position="160"/>
    </location>
</feature>
<dbReference type="EMBL" id="JAEOAQ010000002">
    <property type="protein sequence ID" value="KAG5420537.1"/>
    <property type="molecule type" value="Genomic_DNA"/>
</dbReference>
<accession>A0A8H7ZEL5</accession>
<dbReference type="OrthoDB" id="7933078at2759"/>
<evidence type="ECO:0000256" key="1">
    <source>
        <dbReference type="ARBA" id="ARBA00004141"/>
    </source>
</evidence>
<evidence type="ECO:0000256" key="6">
    <source>
        <dbReference type="SAM" id="MobiDB-lite"/>
    </source>
</evidence>
<gene>
    <name evidence="7" type="ORF">I9W82_002418</name>
</gene>
<dbReference type="CDD" id="cd10429">
    <property type="entry name" value="GAAP_like"/>
    <property type="match status" value="1"/>
</dbReference>
<evidence type="ECO:0000256" key="2">
    <source>
        <dbReference type="ARBA" id="ARBA00022692"/>
    </source>
</evidence>
<evidence type="ECO:0000313" key="8">
    <source>
        <dbReference type="Proteomes" id="UP000669133"/>
    </source>
</evidence>
<dbReference type="GO" id="GO:0016020">
    <property type="term" value="C:membrane"/>
    <property type="evidence" value="ECO:0007669"/>
    <property type="project" value="UniProtKB-SubCell"/>
</dbReference>
<evidence type="ECO:0000256" key="4">
    <source>
        <dbReference type="ARBA" id="ARBA00023136"/>
    </source>
</evidence>
<feature type="region of interest" description="Disordered" evidence="6">
    <location>
        <begin position="1"/>
        <end position="24"/>
    </location>
</feature>
<comment type="subcellular location">
    <subcellularLocation>
        <location evidence="1">Membrane</location>
        <topology evidence="1">Multi-pass membrane protein</topology>
    </subcellularLocation>
</comment>
<protein>
    <submittedName>
        <fullName evidence="7">Uncharacterized protein</fullName>
    </submittedName>
</protein>
<keyword evidence="4 5" id="KW-0472">Membrane</keyword>
<feature type="transmembrane region" description="Helical" evidence="5">
    <location>
        <begin position="55"/>
        <end position="73"/>
    </location>
</feature>
<dbReference type="PANTHER" id="PTHR23291:SF50">
    <property type="entry name" value="PROTEIN LIFEGUARD 4"/>
    <property type="match status" value="1"/>
</dbReference>